<evidence type="ECO:0000313" key="2">
    <source>
        <dbReference type="Proteomes" id="UP000053467"/>
    </source>
</evidence>
<dbReference type="Proteomes" id="UP000053467">
    <property type="component" value="Unassembled WGS sequence"/>
</dbReference>
<reference evidence="2" key="1">
    <citation type="journal article" date="2015" name="MBio">
        <title>Genome-Resolved Metagenomic Analysis Reveals Roles for Candidate Phyla and Other Microbial Community Members in Biogeochemical Transformations in Oil Reservoirs.</title>
        <authorList>
            <person name="Hu P."/>
            <person name="Tom L."/>
            <person name="Singh A."/>
            <person name="Thomas B.C."/>
            <person name="Baker B.J."/>
            <person name="Piceno Y.M."/>
            <person name="Andersen G.L."/>
            <person name="Banfield J.F."/>
        </authorList>
    </citation>
    <scope>NUCLEOTIDE SEQUENCE [LARGE SCALE GENOMIC DNA]</scope>
</reference>
<organism evidence="1 2">
    <name type="scientific">candidate division TA06 bacterium 34_109</name>
    <dbReference type="NCBI Taxonomy" id="1635277"/>
    <lineage>
        <taxon>Bacteria</taxon>
        <taxon>Bacteria division TA06</taxon>
    </lineage>
</organism>
<accession>A0A101I3S6</accession>
<comment type="caution">
    <text evidence="1">The sequence shown here is derived from an EMBL/GenBank/DDBJ whole genome shotgun (WGS) entry which is preliminary data.</text>
</comment>
<name>A0A101I3S6_UNCT6</name>
<evidence type="ECO:0000313" key="1">
    <source>
        <dbReference type="EMBL" id="KUK88276.1"/>
    </source>
</evidence>
<dbReference type="AlphaFoldDB" id="A0A101I3S6"/>
<sequence length="265" mass="31382">MKRKFFIFFIFLINIFTYSNEIGFEHKDFFDSFKSFLSSSKQAITIVSPDFTDKNFLNILKEKNDLNITVILSKSSISKKYSLKDSLSLFVDTLLFADDSLINYSIIFSTSKSFIICNRAIQPQKYSKGLFYINLSDSSMFEYLYNKYLKIRSSSFSIDSFSDTLDFKDIVKNYKKYENGWIIFKAYVEDVYRSKKSDTYFIKLKGDKNFTIVIFENLSKEFFRKNINILYFKNQNILVKGFLKYDKKYGYEIILDKISSIKLLK</sequence>
<gene>
    <name evidence="1" type="ORF">XE03_0282</name>
</gene>
<protein>
    <submittedName>
        <fullName evidence="1">Uncharacterized protein</fullName>
    </submittedName>
</protein>
<dbReference type="EMBL" id="LGGX01000001">
    <property type="protein sequence ID" value="KUK88276.1"/>
    <property type="molecule type" value="Genomic_DNA"/>
</dbReference>
<proteinExistence type="predicted"/>